<dbReference type="Proteomes" id="UP000003880">
    <property type="component" value="Unassembled WGS sequence"/>
</dbReference>
<protein>
    <submittedName>
        <fullName evidence="1">Uncharacterized protein</fullName>
    </submittedName>
</protein>
<organism evidence="1 2">
    <name type="scientific">Citrobacter youngae ATCC 29220</name>
    <dbReference type="NCBI Taxonomy" id="500640"/>
    <lineage>
        <taxon>Bacteria</taxon>
        <taxon>Pseudomonadati</taxon>
        <taxon>Pseudomonadota</taxon>
        <taxon>Gammaproteobacteria</taxon>
        <taxon>Enterobacterales</taxon>
        <taxon>Enterobacteriaceae</taxon>
        <taxon>Citrobacter</taxon>
        <taxon>Citrobacter freundii complex</taxon>
    </lineage>
</organism>
<dbReference type="AlphaFoldDB" id="D4B7E6"/>
<proteinExistence type="predicted"/>
<evidence type="ECO:0000313" key="2">
    <source>
        <dbReference type="Proteomes" id="UP000003880"/>
    </source>
</evidence>
<gene>
    <name evidence="1" type="ORF">CIT292_06241</name>
</gene>
<reference evidence="1 2" key="1">
    <citation type="submission" date="2010-02" db="EMBL/GenBank/DDBJ databases">
        <authorList>
            <person name="Weinstock G."/>
            <person name="Sodergren E."/>
            <person name="Clifton S."/>
            <person name="Fulton L."/>
            <person name="Fulton B."/>
            <person name="Courtney L."/>
            <person name="Fronick C."/>
            <person name="Harrison M."/>
            <person name="Strong C."/>
            <person name="Farmer C."/>
            <person name="Delahaunty K."/>
            <person name="Markovic C."/>
            <person name="Hall O."/>
            <person name="Minx P."/>
            <person name="Tomlinson C."/>
            <person name="Mitreva M."/>
            <person name="Nelson J."/>
            <person name="Hou S."/>
            <person name="Wollam A."/>
            <person name="Pepin K.H."/>
            <person name="Johnson M."/>
            <person name="Bhonagiri V."/>
            <person name="Zhang X."/>
            <person name="Suruliraj S."/>
            <person name="Warren W."/>
            <person name="Chinwalla A."/>
            <person name="Mardis E.R."/>
            <person name="Wilson R.K."/>
        </authorList>
    </citation>
    <scope>NUCLEOTIDE SEQUENCE [LARGE SCALE GENOMIC DNA]</scope>
    <source>
        <strain evidence="1 2">ATCC 29220</strain>
    </source>
</reference>
<dbReference type="HOGENOM" id="CLU_3097132_0_0_6"/>
<accession>D4B7E6</accession>
<comment type="caution">
    <text evidence="1">The sequence shown here is derived from an EMBL/GenBank/DDBJ whole genome shotgun (WGS) entry which is preliminary data.</text>
</comment>
<sequence length="51" mass="6267">MFASREFSLFFLTVRFLSFSHIKNMDCLISRIIAHYSKMKRDFVRFYEHLS</sequence>
<evidence type="ECO:0000313" key="1">
    <source>
        <dbReference type="EMBL" id="EFE10075.1"/>
    </source>
</evidence>
<dbReference type="EMBL" id="ABWL02000002">
    <property type="protein sequence ID" value="EFE10075.1"/>
    <property type="molecule type" value="Genomic_DNA"/>
</dbReference>
<name>D4B7E6_9ENTR</name>